<evidence type="ECO:0000259" key="2">
    <source>
        <dbReference type="Pfam" id="PF01323"/>
    </source>
</evidence>
<evidence type="ECO:0000313" key="3">
    <source>
        <dbReference type="EMBL" id="SEE85416.1"/>
    </source>
</evidence>
<dbReference type="PANTHER" id="PTHR13887">
    <property type="entry name" value="GLUTATHIONE S-TRANSFERASE KAPPA"/>
    <property type="match status" value="1"/>
</dbReference>
<dbReference type="AlphaFoldDB" id="A0A1H5M7S0"/>
<gene>
    <name evidence="3" type="ORF">SAMN04489740_2795</name>
</gene>
<sequence length="270" mass="29245">MGPHPFGTPPAIHASKVSHWNRPPRNNRRTLPVSASMKIEIWSDVACPWCYIGKRRFETALNGFAHKDSVEVQWRSYQLDPTIPEHYDGTELSYLSDRKGMDPAQVKGMFAHVTEQAAGEGLNYKFDDVVVANSFNAHQLLHLAKANGKGDAVKEALLSAHFEHGVDIGAREALVKVGTEAGLSAVDINEALDSDTYADDVRHDFAEARALGVTGVPFFVIDRKYGLSGAQPAELFSQALEQAWQEANPLTMVGAGGTDAEACGPDGCAV</sequence>
<feature type="domain" description="DSBA-like thioredoxin" evidence="2">
    <location>
        <begin position="39"/>
        <end position="240"/>
    </location>
</feature>
<dbReference type="Gene3D" id="3.40.30.10">
    <property type="entry name" value="Glutaredoxin"/>
    <property type="match status" value="1"/>
</dbReference>
<dbReference type="GO" id="GO:0016853">
    <property type="term" value="F:isomerase activity"/>
    <property type="evidence" value="ECO:0007669"/>
    <property type="project" value="UniProtKB-KW"/>
</dbReference>
<organism evidence="3 4">
    <name type="scientific">Arthrobacter alpinus</name>
    <dbReference type="NCBI Taxonomy" id="656366"/>
    <lineage>
        <taxon>Bacteria</taxon>
        <taxon>Bacillati</taxon>
        <taxon>Actinomycetota</taxon>
        <taxon>Actinomycetes</taxon>
        <taxon>Micrococcales</taxon>
        <taxon>Micrococcaceae</taxon>
        <taxon>Arthrobacter</taxon>
    </lineage>
</organism>
<protein>
    <submittedName>
        <fullName evidence="3">Predicted dithiol-disulfide isomerase, DsbA family</fullName>
    </submittedName>
</protein>
<dbReference type="InterPro" id="IPR001853">
    <property type="entry name" value="DSBA-like_thioredoxin_dom"/>
</dbReference>
<dbReference type="Proteomes" id="UP000182725">
    <property type="component" value="Unassembled WGS sequence"/>
</dbReference>
<dbReference type="EMBL" id="FNTV01000001">
    <property type="protein sequence ID" value="SEE85416.1"/>
    <property type="molecule type" value="Genomic_DNA"/>
</dbReference>
<dbReference type="InterPro" id="IPR036249">
    <property type="entry name" value="Thioredoxin-like_sf"/>
</dbReference>
<evidence type="ECO:0000313" key="4">
    <source>
        <dbReference type="Proteomes" id="UP000182725"/>
    </source>
</evidence>
<evidence type="ECO:0000256" key="1">
    <source>
        <dbReference type="SAM" id="MobiDB-lite"/>
    </source>
</evidence>
<name>A0A1H5M7S0_9MICC</name>
<dbReference type="Pfam" id="PF01323">
    <property type="entry name" value="DSBA"/>
    <property type="match status" value="1"/>
</dbReference>
<proteinExistence type="predicted"/>
<dbReference type="SUPFAM" id="SSF52833">
    <property type="entry name" value="Thioredoxin-like"/>
    <property type="match status" value="1"/>
</dbReference>
<reference evidence="3 4" key="1">
    <citation type="submission" date="2016-10" db="EMBL/GenBank/DDBJ databases">
        <authorList>
            <person name="de Groot N.N."/>
        </authorList>
    </citation>
    <scope>NUCLEOTIDE SEQUENCE [LARGE SCALE GENOMIC DNA]</scope>
    <source>
        <strain evidence="3 4">DSM 22274</strain>
    </source>
</reference>
<dbReference type="GO" id="GO:0016491">
    <property type="term" value="F:oxidoreductase activity"/>
    <property type="evidence" value="ECO:0007669"/>
    <property type="project" value="InterPro"/>
</dbReference>
<dbReference type="CDD" id="cd03024">
    <property type="entry name" value="DsbA_FrnE"/>
    <property type="match status" value="1"/>
</dbReference>
<keyword evidence="3" id="KW-0413">Isomerase</keyword>
<feature type="region of interest" description="Disordered" evidence="1">
    <location>
        <begin position="1"/>
        <end position="29"/>
    </location>
</feature>
<dbReference type="PANTHER" id="PTHR13887:SF41">
    <property type="entry name" value="THIOREDOXIN SUPERFAMILY PROTEIN"/>
    <property type="match status" value="1"/>
</dbReference>
<accession>A0A1H5M7S0</accession>